<evidence type="ECO:0000313" key="12">
    <source>
        <dbReference type="EMBL" id="KAG5285408.1"/>
    </source>
</evidence>
<accession>A0AAV6HDN8</accession>
<dbReference type="PANTHER" id="PTHR46514">
    <property type="entry name" value="AMPHIPHYSIN"/>
    <property type="match status" value="1"/>
</dbReference>
<comment type="caution">
    <text evidence="12">The sequence shown here is derived from an EMBL/GenBank/DDBJ whole genome shotgun (WGS) entry which is preliminary data.</text>
</comment>
<dbReference type="Proteomes" id="UP000823561">
    <property type="component" value="Chromosome 1"/>
</dbReference>
<evidence type="ECO:0000256" key="2">
    <source>
        <dbReference type="ARBA" id="ARBA00004496"/>
    </source>
</evidence>
<evidence type="ECO:0000256" key="7">
    <source>
        <dbReference type="PROSITE-ProRule" id="PRU00192"/>
    </source>
</evidence>
<dbReference type="GO" id="GO:0005886">
    <property type="term" value="C:plasma membrane"/>
    <property type="evidence" value="ECO:0007669"/>
    <property type="project" value="TreeGrafter"/>
</dbReference>
<evidence type="ECO:0000259" key="11">
    <source>
        <dbReference type="PROSITE" id="PS51021"/>
    </source>
</evidence>
<feature type="region of interest" description="Disordered" evidence="9">
    <location>
        <begin position="1042"/>
        <end position="1264"/>
    </location>
</feature>
<dbReference type="EMBL" id="JADWDJ010000001">
    <property type="protein sequence ID" value="KAG5285408.1"/>
    <property type="molecule type" value="Genomic_DNA"/>
</dbReference>
<dbReference type="InterPro" id="IPR003005">
    <property type="entry name" value="Amphiphysin"/>
</dbReference>
<feature type="compositionally biased region" description="Polar residues" evidence="9">
    <location>
        <begin position="906"/>
        <end position="918"/>
    </location>
</feature>
<feature type="compositionally biased region" description="Low complexity" evidence="9">
    <location>
        <begin position="388"/>
        <end position="399"/>
    </location>
</feature>
<evidence type="ECO:0008006" key="14">
    <source>
        <dbReference type="Google" id="ProtNLM"/>
    </source>
</evidence>
<feature type="region of interest" description="Disordered" evidence="9">
    <location>
        <begin position="331"/>
        <end position="435"/>
    </location>
</feature>
<dbReference type="InterPro" id="IPR004148">
    <property type="entry name" value="BAR_dom"/>
</dbReference>
<feature type="region of interest" description="Disordered" evidence="9">
    <location>
        <begin position="451"/>
        <end position="580"/>
    </location>
</feature>
<protein>
    <recommendedName>
        <fullName evidence="14">Amphiphysin</fullName>
    </recommendedName>
</protein>
<feature type="compositionally biased region" description="Low complexity" evidence="9">
    <location>
        <begin position="1180"/>
        <end position="1208"/>
    </location>
</feature>
<dbReference type="CDD" id="cd07611">
    <property type="entry name" value="BAR_Amphiphysin_I_II"/>
    <property type="match status" value="1"/>
</dbReference>
<feature type="region of interest" description="Disordered" evidence="9">
    <location>
        <begin position="821"/>
        <end position="994"/>
    </location>
</feature>
<evidence type="ECO:0000313" key="13">
    <source>
        <dbReference type="Proteomes" id="UP000823561"/>
    </source>
</evidence>
<dbReference type="PANTHER" id="PTHR46514:SF2">
    <property type="entry name" value="AMPHIPHYSIN"/>
    <property type="match status" value="1"/>
</dbReference>
<feature type="compositionally biased region" description="Pro residues" evidence="9">
    <location>
        <begin position="301"/>
        <end position="313"/>
    </location>
</feature>
<evidence type="ECO:0000256" key="4">
    <source>
        <dbReference type="ARBA" id="ARBA00022490"/>
    </source>
</evidence>
<dbReference type="InterPro" id="IPR001452">
    <property type="entry name" value="SH3_domain"/>
</dbReference>
<keyword evidence="6" id="KW-0472">Membrane</keyword>
<feature type="compositionally biased region" description="Polar residues" evidence="9">
    <location>
        <begin position="360"/>
        <end position="369"/>
    </location>
</feature>
<dbReference type="Pfam" id="PF00018">
    <property type="entry name" value="SH3_1"/>
    <property type="match status" value="1"/>
</dbReference>
<feature type="compositionally biased region" description="Low complexity" evidence="9">
    <location>
        <begin position="919"/>
        <end position="942"/>
    </location>
</feature>
<feature type="compositionally biased region" description="Low complexity" evidence="9">
    <location>
        <begin position="556"/>
        <end position="580"/>
    </location>
</feature>
<dbReference type="InterPro" id="IPR027267">
    <property type="entry name" value="AH/BAR_dom_sf"/>
</dbReference>
<feature type="compositionally biased region" description="Gly residues" evidence="9">
    <location>
        <begin position="943"/>
        <end position="955"/>
    </location>
</feature>
<dbReference type="Gene3D" id="2.30.30.40">
    <property type="entry name" value="SH3 Domains"/>
    <property type="match status" value="1"/>
</dbReference>
<dbReference type="SUPFAM" id="SSF50044">
    <property type="entry name" value="SH3-domain"/>
    <property type="match status" value="1"/>
</dbReference>
<evidence type="ECO:0000256" key="1">
    <source>
        <dbReference type="ARBA" id="ARBA00004308"/>
    </source>
</evidence>
<keyword evidence="5 8" id="KW-0175">Coiled coil</keyword>
<dbReference type="GO" id="GO:0005543">
    <property type="term" value="F:phospholipid binding"/>
    <property type="evidence" value="ECO:0007669"/>
    <property type="project" value="TreeGrafter"/>
</dbReference>
<feature type="compositionally biased region" description="Pro residues" evidence="9">
    <location>
        <begin position="261"/>
        <end position="271"/>
    </location>
</feature>
<dbReference type="SMART" id="SM00721">
    <property type="entry name" value="BAR"/>
    <property type="match status" value="1"/>
</dbReference>
<dbReference type="PRINTS" id="PR01251">
    <property type="entry name" value="AMPHIPHYSIN"/>
</dbReference>
<organism evidence="12 13">
    <name type="scientific">Alosa alosa</name>
    <name type="common">allis shad</name>
    <dbReference type="NCBI Taxonomy" id="278164"/>
    <lineage>
        <taxon>Eukaryota</taxon>
        <taxon>Metazoa</taxon>
        <taxon>Chordata</taxon>
        <taxon>Craniata</taxon>
        <taxon>Vertebrata</taxon>
        <taxon>Euteleostomi</taxon>
        <taxon>Actinopterygii</taxon>
        <taxon>Neopterygii</taxon>
        <taxon>Teleostei</taxon>
        <taxon>Clupei</taxon>
        <taxon>Clupeiformes</taxon>
        <taxon>Clupeoidei</taxon>
        <taxon>Clupeidae</taxon>
        <taxon>Alosa</taxon>
    </lineage>
</organism>
<feature type="compositionally biased region" description="Gly residues" evidence="9">
    <location>
        <begin position="871"/>
        <end position="889"/>
    </location>
</feature>
<evidence type="ECO:0000256" key="8">
    <source>
        <dbReference type="SAM" id="Coils"/>
    </source>
</evidence>
<evidence type="ECO:0000259" key="10">
    <source>
        <dbReference type="PROSITE" id="PS50002"/>
    </source>
</evidence>
<reference evidence="12 13" key="1">
    <citation type="submission" date="2020-10" db="EMBL/GenBank/DDBJ databases">
        <title>Chromosome-scale genome assembly of the Allis shad, Alosa alosa.</title>
        <authorList>
            <person name="Margot Z."/>
            <person name="Christophe K."/>
            <person name="Cabau C."/>
            <person name="Louis A."/>
            <person name="Berthelot C."/>
            <person name="Parey E."/>
            <person name="Roest Crollius H."/>
            <person name="Montfort J."/>
            <person name="Robinson-Rechavi M."/>
            <person name="Bucao C."/>
            <person name="Bouchez O."/>
            <person name="Gislard M."/>
            <person name="Lluch J."/>
            <person name="Milhes M."/>
            <person name="Lampietro C."/>
            <person name="Lopez Roques C."/>
            <person name="Donnadieu C."/>
            <person name="Braasch I."/>
            <person name="Desvignes T."/>
            <person name="Postlethwait J."/>
            <person name="Bobe J."/>
            <person name="Guiguen Y."/>
        </authorList>
    </citation>
    <scope>NUCLEOTIDE SEQUENCE [LARGE SCALE GENOMIC DNA]</scope>
    <source>
        <strain evidence="12">M-15738</strain>
        <tissue evidence="12">Blood</tissue>
    </source>
</reference>
<feature type="compositionally biased region" description="Low complexity" evidence="9">
    <location>
        <begin position="451"/>
        <end position="516"/>
    </location>
</feature>
<dbReference type="PROSITE" id="PS51021">
    <property type="entry name" value="BAR"/>
    <property type="match status" value="1"/>
</dbReference>
<gene>
    <name evidence="12" type="ORF">AALO_G00003050</name>
</gene>
<feature type="region of interest" description="Disordered" evidence="9">
    <location>
        <begin position="601"/>
        <end position="789"/>
    </location>
</feature>
<keyword evidence="3 7" id="KW-0728">SH3 domain</keyword>
<dbReference type="PRINTS" id="PR01252">
    <property type="entry name" value="AMPHIPHYSIN1"/>
</dbReference>
<feature type="coiled-coil region" evidence="8">
    <location>
        <begin position="152"/>
        <end position="179"/>
    </location>
</feature>
<dbReference type="InterPro" id="IPR036028">
    <property type="entry name" value="SH3-like_dom_sf"/>
</dbReference>
<evidence type="ECO:0000256" key="9">
    <source>
        <dbReference type="SAM" id="MobiDB-lite"/>
    </source>
</evidence>
<evidence type="ECO:0000256" key="3">
    <source>
        <dbReference type="ARBA" id="ARBA00022443"/>
    </source>
</evidence>
<dbReference type="InterPro" id="IPR003017">
    <property type="entry name" value="Amphiphysin_1"/>
</dbReference>
<dbReference type="PROSITE" id="PS50002">
    <property type="entry name" value="SH3"/>
    <property type="match status" value="1"/>
</dbReference>
<dbReference type="GO" id="GO:0048488">
    <property type="term" value="P:synaptic vesicle endocytosis"/>
    <property type="evidence" value="ECO:0007669"/>
    <property type="project" value="TreeGrafter"/>
</dbReference>
<dbReference type="SUPFAM" id="SSF103657">
    <property type="entry name" value="BAR/IMD domain-like"/>
    <property type="match status" value="1"/>
</dbReference>
<evidence type="ECO:0000256" key="6">
    <source>
        <dbReference type="ARBA" id="ARBA00023136"/>
    </source>
</evidence>
<feature type="region of interest" description="Disordered" evidence="9">
    <location>
        <begin position="244"/>
        <end position="315"/>
    </location>
</feature>
<name>A0AAV6HDN8_9TELE</name>
<dbReference type="Pfam" id="PF03114">
    <property type="entry name" value="BAR"/>
    <property type="match status" value="1"/>
</dbReference>
<comment type="subcellular location">
    <subcellularLocation>
        <location evidence="2">Cytoplasm</location>
    </subcellularLocation>
    <subcellularLocation>
        <location evidence="1">Endomembrane system</location>
    </subcellularLocation>
</comment>
<dbReference type="GO" id="GO:0008021">
    <property type="term" value="C:synaptic vesicle"/>
    <property type="evidence" value="ECO:0007669"/>
    <property type="project" value="TreeGrafter"/>
</dbReference>
<sequence>MAEIKTGIFAKNVQKRLNRAQEKVLQKLGKADETKDEQFEQTVQNFKRQESEGSRLQRELRAYLAAVKGMQQASMNLTESLHEVYEPDWHGKDDVMTIGKNCDELWEDFHERLVDSTVNALENYLVQFPDLKTRVSKRARKLIDYDSARHHLETLQASNMRSERKTMKAEEDLKKAQKVFDDLNVGLQDELPTLWDSRVGFYVNTFKSITSLEAKFHREISLLCHKLYEVMNRLAEQHSDKMFTIQGAPSDSGPLRLARTPSPPDDSPPESPDASPNHMLRPTSPGPPRPKSPSQLKKGPPVRPPPMVTPTPTPTKEIQQEQIIDLFDSAFPVPAPCTQPNERPGESLLDLDFDAFPTTPAGQSTSQNLPWDMWTGNAAAAQPQQLDSGSWAEGAASQGEGEGEGEASASANSSLPAFPDQAADTAAGFGGGAGFTADWSANFAADFGASAAGTEGADPFGGAAADPFGGAAADPFAGADGAAAAPASDGGWPPASGWGATEATQPPAAAAETAGGDEVSVQGLSEQTPEPNPERDPSDAQLQQEQGQGPEGAGAGWAPEQAGWGWAEGQQAAEGAVGEAEGEVAVPGIMFTNEYGQAVQEGAEDAGGDESGWGRGDVDADGSEYETAEELDEVPGHNGGWVSADDELAASAEQGEGADSSDVTQGGFAEWGAPDAASPFPEQAPVADVGFAGEGFAVQWDQPAATEPVPVQQNTPESAPQPGLDITEPAQGSDPFGSDGDPFGTESDPFGTGEDPFATSADPFGTSETDPFATSDKDPFADAEQDLFANEGAAVEQDLFANQGAAVEQDLFANQGADAFASQAPAEAEPVGFTSDPFAESSAQGGSTGATADGGWAADPFATDTANQGSGWPGGWESSGGSGGGGGEGQDSAQWAAFPIPGTTADADSSSKGSWQEVSDSSGFFSSDGQGDFTAGWGADAGSAGGAAAGGGVGGSQPQDFFAAFPSPGEPAAGGRAHVPREPENSDLSEDEVANRRYGKLYQEIDTEKDEVANNAFNGFPQTDSAAPAFAADFDKMAEGAEGAEAVVATEAPEATEGAEGQVTTPPAPAEAAETAETVATSPPGEKAPTPAESPVSADNVEGTEGTEIPAPDEPEKEQPIHEAPESAAVPEAEESPTAEAPASPDDKGSPIEEAPAEVAKPAGESGGGDGNAEPEAEPQPKQEAGTVEVKAEEAASAAEAKPVEGAADSVSEEEKMPIPSVVIEPASSNEGDDDRDVDILSPTTTSDNGVPPTSDAPSGMPPGFLYKVEAMHDFDAENTDELNLKQGDMVLVVPTSQSEDQDAGWLTGMREVDWHQQGALAKKGLFPENFVQRVD</sequence>
<feature type="compositionally biased region" description="Low complexity" evidence="9">
    <location>
        <begin position="1042"/>
        <end position="1084"/>
    </location>
</feature>
<feature type="domain" description="SH3" evidence="10">
    <location>
        <begin position="1264"/>
        <end position="1336"/>
    </location>
</feature>
<dbReference type="Gene3D" id="1.20.1270.60">
    <property type="entry name" value="Arfaptin homology (AH) domain/BAR domain"/>
    <property type="match status" value="1"/>
</dbReference>
<keyword evidence="4" id="KW-0963">Cytoplasm</keyword>
<feature type="domain" description="BAR" evidence="11">
    <location>
        <begin position="24"/>
        <end position="240"/>
    </location>
</feature>
<dbReference type="SMART" id="SM00326">
    <property type="entry name" value="SH3"/>
    <property type="match status" value="1"/>
</dbReference>
<feature type="compositionally biased region" description="Acidic residues" evidence="9">
    <location>
        <begin position="619"/>
        <end position="633"/>
    </location>
</feature>
<keyword evidence="13" id="KW-1185">Reference proteome</keyword>
<evidence type="ECO:0000256" key="5">
    <source>
        <dbReference type="ARBA" id="ARBA00023054"/>
    </source>
</evidence>
<dbReference type="FunFam" id="1.20.1270.60:FF:000013">
    <property type="entry name" value="Amphiphysin isoform 2"/>
    <property type="match status" value="1"/>
</dbReference>
<proteinExistence type="predicted"/>
<feature type="compositionally biased region" description="Low complexity" evidence="9">
    <location>
        <begin position="841"/>
        <end position="859"/>
    </location>
</feature>
<dbReference type="PRINTS" id="PR00452">
    <property type="entry name" value="SH3DOMAIN"/>
</dbReference>